<protein>
    <recommendedName>
        <fullName evidence="3">RNase H type-1 domain-containing protein</fullName>
    </recommendedName>
</protein>
<proteinExistence type="predicted"/>
<sequence length="135" mass="15953">MERKLRTRRCLRYKVFKPRRSTTKNVNKNKRDAKIFKDSTSAIDAIIVSRRPLDPQVAEVRRSLEEFCKSGTHTLFWVKAHVCTPENERVNILAKEVAEKFRTEPEYVHMYMSQPTNLISRSINNLVYLLYCAFN</sequence>
<dbReference type="GO" id="GO:0003676">
    <property type="term" value="F:nucleic acid binding"/>
    <property type="evidence" value="ECO:0007669"/>
    <property type="project" value="InterPro"/>
</dbReference>
<dbReference type="AlphaFoldDB" id="A0A821MD77"/>
<dbReference type="SUPFAM" id="SSF53098">
    <property type="entry name" value="Ribonuclease H-like"/>
    <property type="match status" value="1"/>
</dbReference>
<name>A0A821MD77_9NEOP</name>
<keyword evidence="2" id="KW-1185">Reference proteome</keyword>
<evidence type="ECO:0000313" key="1">
    <source>
        <dbReference type="EMBL" id="CAF4765840.1"/>
    </source>
</evidence>
<organism evidence="1 2">
    <name type="scientific">Pieris macdunnoughi</name>
    <dbReference type="NCBI Taxonomy" id="345717"/>
    <lineage>
        <taxon>Eukaryota</taxon>
        <taxon>Metazoa</taxon>
        <taxon>Ecdysozoa</taxon>
        <taxon>Arthropoda</taxon>
        <taxon>Hexapoda</taxon>
        <taxon>Insecta</taxon>
        <taxon>Pterygota</taxon>
        <taxon>Neoptera</taxon>
        <taxon>Endopterygota</taxon>
        <taxon>Lepidoptera</taxon>
        <taxon>Glossata</taxon>
        <taxon>Ditrysia</taxon>
        <taxon>Papilionoidea</taxon>
        <taxon>Pieridae</taxon>
        <taxon>Pierinae</taxon>
        <taxon>Pieris</taxon>
    </lineage>
</organism>
<dbReference type="OrthoDB" id="411871at2759"/>
<dbReference type="InterPro" id="IPR036397">
    <property type="entry name" value="RNaseH_sf"/>
</dbReference>
<gene>
    <name evidence="1" type="ORF">PMACD_LOCUS1546</name>
</gene>
<comment type="caution">
    <text evidence="1">The sequence shown here is derived from an EMBL/GenBank/DDBJ whole genome shotgun (WGS) entry which is preliminary data.</text>
</comment>
<dbReference type="Gene3D" id="3.30.420.10">
    <property type="entry name" value="Ribonuclease H-like superfamily/Ribonuclease H"/>
    <property type="match status" value="1"/>
</dbReference>
<reference evidence="1" key="1">
    <citation type="submission" date="2021-02" db="EMBL/GenBank/DDBJ databases">
        <authorList>
            <person name="Steward A R."/>
        </authorList>
    </citation>
    <scope>NUCLEOTIDE SEQUENCE</scope>
</reference>
<evidence type="ECO:0008006" key="3">
    <source>
        <dbReference type="Google" id="ProtNLM"/>
    </source>
</evidence>
<evidence type="ECO:0000313" key="2">
    <source>
        <dbReference type="Proteomes" id="UP000663880"/>
    </source>
</evidence>
<dbReference type="Proteomes" id="UP000663880">
    <property type="component" value="Unassembled WGS sequence"/>
</dbReference>
<dbReference type="InterPro" id="IPR012337">
    <property type="entry name" value="RNaseH-like_sf"/>
</dbReference>
<accession>A0A821MD77</accession>
<dbReference type="EMBL" id="CAJOBZ010000003">
    <property type="protein sequence ID" value="CAF4765840.1"/>
    <property type="molecule type" value="Genomic_DNA"/>
</dbReference>